<feature type="region of interest" description="Disordered" evidence="1">
    <location>
        <begin position="1"/>
        <end position="23"/>
    </location>
</feature>
<gene>
    <name evidence="2" type="ORF">I306_01250</name>
</gene>
<proteinExistence type="predicted"/>
<dbReference type="EMBL" id="KN848588">
    <property type="protein sequence ID" value="KIR81662.1"/>
    <property type="molecule type" value="Genomic_DNA"/>
</dbReference>
<name>A0ABR5C193_9TREE</name>
<sequence>MEQVFRQFKDKGQSGDGTLEGELVAARENDDLKMERQIQKMIRVDHRDGLEKRDTQKAQSHDLLAVFNPHQGGDPSLRSSTDDPGFVAAITQDSAGPEDDDEGDDDWDARDEDDGEDGGCLEGPRSLRPSPTLFLATRGRRAADLADLRSALVATEDRGRTHKCQFHKENKELKLANLNLERERLADDKARHDRENRPWKRTGGGRGR</sequence>
<feature type="compositionally biased region" description="Acidic residues" evidence="1">
    <location>
        <begin position="96"/>
        <end position="119"/>
    </location>
</feature>
<evidence type="ECO:0000256" key="1">
    <source>
        <dbReference type="SAM" id="MobiDB-lite"/>
    </source>
</evidence>
<evidence type="ECO:0000313" key="2">
    <source>
        <dbReference type="EMBL" id="KIR81662.1"/>
    </source>
</evidence>
<evidence type="ECO:0000313" key="3">
    <source>
        <dbReference type="Proteomes" id="UP000054272"/>
    </source>
</evidence>
<accession>A0ABR5C193</accession>
<protein>
    <submittedName>
        <fullName evidence="2">Uncharacterized protein</fullName>
    </submittedName>
</protein>
<feature type="region of interest" description="Disordered" evidence="1">
    <location>
        <begin position="44"/>
        <end position="131"/>
    </location>
</feature>
<feature type="compositionally biased region" description="Basic and acidic residues" evidence="1">
    <location>
        <begin position="44"/>
        <end position="60"/>
    </location>
</feature>
<reference evidence="2 3" key="1">
    <citation type="submission" date="2015-01" db="EMBL/GenBank/DDBJ databases">
        <title>The Genome Sequence of Cryptococcus gattii EJB2.</title>
        <authorList>
            <consortium name="The Broad Institute Genomics Platform"/>
            <person name="Cuomo C."/>
            <person name="Litvintseva A."/>
            <person name="Chen Y."/>
            <person name="Heitman J."/>
            <person name="Sun S."/>
            <person name="Springer D."/>
            <person name="Dromer F."/>
            <person name="Young S."/>
            <person name="Zeng Q."/>
            <person name="Gargeya S."/>
            <person name="Abouelleil A."/>
            <person name="Alvarado L."/>
            <person name="Chapman S.B."/>
            <person name="Gainer-Dewar J."/>
            <person name="Goldberg J."/>
            <person name="Griggs A."/>
            <person name="Gujja S."/>
            <person name="Hansen M."/>
            <person name="Howarth C."/>
            <person name="Imamovic A."/>
            <person name="Larimer J."/>
            <person name="Murphy C."/>
            <person name="Naylor J."/>
            <person name="Pearson M."/>
            <person name="Priest M."/>
            <person name="Roberts A."/>
            <person name="Saif S."/>
            <person name="Shea T."/>
            <person name="Sykes S."/>
            <person name="Wortman J."/>
            <person name="Nusbaum C."/>
            <person name="Birren B."/>
        </authorList>
    </citation>
    <scope>NUCLEOTIDE SEQUENCE [LARGE SCALE GENOMIC DNA]</scope>
    <source>
        <strain evidence="2 3">EJB2</strain>
    </source>
</reference>
<organism evidence="2 3">
    <name type="scientific">Cryptococcus gattii EJB2</name>
    <dbReference type="NCBI Taxonomy" id="1296103"/>
    <lineage>
        <taxon>Eukaryota</taxon>
        <taxon>Fungi</taxon>
        <taxon>Dikarya</taxon>
        <taxon>Basidiomycota</taxon>
        <taxon>Agaricomycotina</taxon>
        <taxon>Tremellomycetes</taxon>
        <taxon>Tremellales</taxon>
        <taxon>Cryptococcaceae</taxon>
        <taxon>Cryptococcus</taxon>
        <taxon>Cryptococcus gattii species complex</taxon>
    </lineage>
</organism>
<feature type="compositionally biased region" description="Basic and acidic residues" evidence="1">
    <location>
        <begin position="186"/>
        <end position="198"/>
    </location>
</feature>
<feature type="region of interest" description="Disordered" evidence="1">
    <location>
        <begin position="186"/>
        <end position="208"/>
    </location>
</feature>
<dbReference type="Proteomes" id="UP000054272">
    <property type="component" value="Unassembled WGS sequence"/>
</dbReference>
<keyword evidence="3" id="KW-1185">Reference proteome</keyword>